<protein>
    <submittedName>
        <fullName evidence="5">FadR family transcriptional regulator</fullName>
    </submittedName>
</protein>
<dbReference type="SMART" id="SM00895">
    <property type="entry name" value="FCD"/>
    <property type="match status" value="1"/>
</dbReference>
<dbReference type="GO" id="GO:0003700">
    <property type="term" value="F:DNA-binding transcription factor activity"/>
    <property type="evidence" value="ECO:0007669"/>
    <property type="project" value="InterPro"/>
</dbReference>
<dbReference type="Pfam" id="PF07729">
    <property type="entry name" value="FCD"/>
    <property type="match status" value="1"/>
</dbReference>
<dbReference type="Gene3D" id="1.10.10.10">
    <property type="entry name" value="Winged helix-like DNA-binding domain superfamily/Winged helix DNA-binding domain"/>
    <property type="match status" value="1"/>
</dbReference>
<gene>
    <name evidence="5" type="ORF">ICN82_05380</name>
</gene>
<keyword evidence="2" id="KW-0238">DNA-binding</keyword>
<keyword evidence="3" id="KW-0804">Transcription</keyword>
<feature type="domain" description="HTH gntR-type" evidence="4">
    <location>
        <begin position="13"/>
        <end position="81"/>
    </location>
</feature>
<evidence type="ECO:0000313" key="5">
    <source>
        <dbReference type="EMBL" id="MBE3637637.1"/>
    </source>
</evidence>
<keyword evidence="1" id="KW-0805">Transcription regulation</keyword>
<dbReference type="Proteomes" id="UP000609121">
    <property type="component" value="Unassembled WGS sequence"/>
</dbReference>
<dbReference type="Pfam" id="PF00392">
    <property type="entry name" value="GntR"/>
    <property type="match status" value="1"/>
</dbReference>
<organism evidence="5 6">
    <name type="scientific">Mangrovicoccus algicola</name>
    <dbReference type="NCBI Taxonomy" id="2771008"/>
    <lineage>
        <taxon>Bacteria</taxon>
        <taxon>Pseudomonadati</taxon>
        <taxon>Pseudomonadota</taxon>
        <taxon>Alphaproteobacteria</taxon>
        <taxon>Rhodobacterales</taxon>
        <taxon>Paracoccaceae</taxon>
        <taxon>Mangrovicoccus</taxon>
    </lineage>
</organism>
<accession>A0A8J6YTP9</accession>
<dbReference type="PRINTS" id="PR00035">
    <property type="entry name" value="HTHGNTR"/>
</dbReference>
<dbReference type="InterPro" id="IPR011711">
    <property type="entry name" value="GntR_C"/>
</dbReference>
<dbReference type="SMART" id="SM00345">
    <property type="entry name" value="HTH_GNTR"/>
    <property type="match status" value="1"/>
</dbReference>
<reference evidence="5" key="1">
    <citation type="submission" date="2020-09" db="EMBL/GenBank/DDBJ databases">
        <title>A novel bacterium of genus Mangrovicoccus, isolated from South China Sea.</title>
        <authorList>
            <person name="Huang H."/>
            <person name="Mo K."/>
            <person name="Hu Y."/>
        </authorList>
    </citation>
    <scope>NUCLEOTIDE SEQUENCE</scope>
    <source>
        <strain evidence="5">HB182678</strain>
    </source>
</reference>
<dbReference type="PANTHER" id="PTHR43537:SF5">
    <property type="entry name" value="UXU OPERON TRANSCRIPTIONAL REGULATOR"/>
    <property type="match status" value="1"/>
</dbReference>
<evidence type="ECO:0000313" key="6">
    <source>
        <dbReference type="Proteomes" id="UP000609121"/>
    </source>
</evidence>
<dbReference type="Gene3D" id="1.20.120.530">
    <property type="entry name" value="GntR ligand-binding domain-like"/>
    <property type="match status" value="1"/>
</dbReference>
<dbReference type="AlphaFoldDB" id="A0A8J6YTP9"/>
<dbReference type="PANTHER" id="PTHR43537">
    <property type="entry name" value="TRANSCRIPTIONAL REGULATOR, GNTR FAMILY"/>
    <property type="match status" value="1"/>
</dbReference>
<dbReference type="GO" id="GO:0003677">
    <property type="term" value="F:DNA binding"/>
    <property type="evidence" value="ECO:0007669"/>
    <property type="project" value="UniProtKB-KW"/>
</dbReference>
<evidence type="ECO:0000256" key="3">
    <source>
        <dbReference type="ARBA" id="ARBA00023163"/>
    </source>
</evidence>
<dbReference type="InterPro" id="IPR000524">
    <property type="entry name" value="Tscrpt_reg_HTH_GntR"/>
</dbReference>
<dbReference type="RefSeq" id="WP_193180479.1">
    <property type="nucleotide sequence ID" value="NZ_JACVXA010000010.1"/>
</dbReference>
<dbReference type="EMBL" id="JACVXA010000010">
    <property type="protein sequence ID" value="MBE3637637.1"/>
    <property type="molecule type" value="Genomic_DNA"/>
</dbReference>
<evidence type="ECO:0000259" key="4">
    <source>
        <dbReference type="PROSITE" id="PS50949"/>
    </source>
</evidence>
<name>A0A8J6YTP9_9RHOB</name>
<dbReference type="PROSITE" id="PS50949">
    <property type="entry name" value="HTH_GNTR"/>
    <property type="match status" value="1"/>
</dbReference>
<keyword evidence="6" id="KW-1185">Reference proteome</keyword>
<dbReference type="InterPro" id="IPR036388">
    <property type="entry name" value="WH-like_DNA-bd_sf"/>
</dbReference>
<sequence length="239" mass="26136">MTESFVPKPARRTRLADTVYGRILDDILGGTFAEGDKLPSEQELCAAFGVSRPVAREAMTRLQADGLVRTHQGVGSFVNRRPSARLGEFASSAEISDYLRSLEARILLETEAARLAALRRSPAQLEAIRRSHATLKDCAARGAHGWAEDMAFHDAILEAAGNEYFPLLMQTIRNSVVPAMAVGLDLGRERAPDQRRRVIEEHGSILGAIMAQDADGAAAYMRYHLLQARAGLTDMNHLA</sequence>
<dbReference type="InterPro" id="IPR008920">
    <property type="entry name" value="TF_FadR/GntR_C"/>
</dbReference>
<evidence type="ECO:0000256" key="1">
    <source>
        <dbReference type="ARBA" id="ARBA00023015"/>
    </source>
</evidence>
<dbReference type="SUPFAM" id="SSF48008">
    <property type="entry name" value="GntR ligand-binding domain-like"/>
    <property type="match status" value="1"/>
</dbReference>
<proteinExistence type="predicted"/>
<dbReference type="SUPFAM" id="SSF46785">
    <property type="entry name" value="Winged helix' DNA-binding domain"/>
    <property type="match status" value="1"/>
</dbReference>
<comment type="caution">
    <text evidence="5">The sequence shown here is derived from an EMBL/GenBank/DDBJ whole genome shotgun (WGS) entry which is preliminary data.</text>
</comment>
<dbReference type="CDD" id="cd07377">
    <property type="entry name" value="WHTH_GntR"/>
    <property type="match status" value="1"/>
</dbReference>
<evidence type="ECO:0000256" key="2">
    <source>
        <dbReference type="ARBA" id="ARBA00023125"/>
    </source>
</evidence>
<dbReference type="InterPro" id="IPR036390">
    <property type="entry name" value="WH_DNA-bd_sf"/>
</dbReference>